<dbReference type="Pfam" id="PF01012">
    <property type="entry name" value="ETF"/>
    <property type="match status" value="1"/>
</dbReference>
<dbReference type="AlphaFoldDB" id="A0A7L4N4K3"/>
<dbReference type="Proteomes" id="UP000586704">
    <property type="component" value="Unassembled WGS sequence"/>
</dbReference>
<evidence type="ECO:0000256" key="5">
    <source>
        <dbReference type="ARBA" id="ARBA00022982"/>
    </source>
</evidence>
<evidence type="ECO:0000313" key="10">
    <source>
        <dbReference type="Proteomes" id="UP000586704"/>
    </source>
</evidence>
<dbReference type="InterPro" id="IPR014729">
    <property type="entry name" value="Rossmann-like_a/b/a_fold"/>
</dbReference>
<evidence type="ECO:0000259" key="8">
    <source>
        <dbReference type="Pfam" id="PF01012"/>
    </source>
</evidence>
<protein>
    <recommendedName>
        <fullName evidence="3">Electron transfer flavoprotein subunit beta</fullName>
    </recommendedName>
</protein>
<dbReference type="PANTHER" id="PTHR21294">
    <property type="entry name" value="ELECTRON TRANSFER FLAVOPROTEIN BETA-SUBUNIT"/>
    <property type="match status" value="1"/>
</dbReference>
<feature type="domain" description="Electron transfer flavoprotein alpha/beta-subunit N-terminal" evidence="8">
    <location>
        <begin position="8"/>
        <end position="86"/>
    </location>
</feature>
<evidence type="ECO:0000256" key="4">
    <source>
        <dbReference type="ARBA" id="ARBA00022448"/>
    </source>
</evidence>
<dbReference type="GO" id="GO:0005759">
    <property type="term" value="C:mitochondrial matrix"/>
    <property type="evidence" value="ECO:0007669"/>
    <property type="project" value="UniProtKB-SubCell"/>
</dbReference>
<organism evidence="9 10">
    <name type="scientific">Ceyx cyanopectus</name>
    <name type="common">Indigo-banded kingfisher</name>
    <dbReference type="NCBI Taxonomy" id="390723"/>
    <lineage>
        <taxon>Eukaryota</taxon>
        <taxon>Metazoa</taxon>
        <taxon>Chordata</taxon>
        <taxon>Craniata</taxon>
        <taxon>Vertebrata</taxon>
        <taxon>Euteleostomi</taxon>
        <taxon>Archelosauria</taxon>
        <taxon>Archosauria</taxon>
        <taxon>Dinosauria</taxon>
        <taxon>Saurischia</taxon>
        <taxon>Theropoda</taxon>
        <taxon>Coelurosauria</taxon>
        <taxon>Aves</taxon>
        <taxon>Neognathae</taxon>
        <taxon>Neoaves</taxon>
        <taxon>Telluraves</taxon>
        <taxon>Coraciimorphae</taxon>
        <taxon>Coraciiformes</taxon>
        <taxon>Alcedinidae</taxon>
        <taxon>Ceyx</taxon>
    </lineage>
</organism>
<name>A0A7L4N4K3_9AVES</name>
<dbReference type="OrthoDB" id="276685at2759"/>
<comment type="subcellular location">
    <subcellularLocation>
        <location evidence="1">Mitochondrion matrix</location>
    </subcellularLocation>
</comment>
<gene>
    <name evidence="9" type="primary">Etfb</name>
    <name evidence="9" type="ORF">CEYCYA_R11439</name>
</gene>
<comment type="subunit">
    <text evidence="7">Heterodimer composed of ETFA and ETFB. Identified in a complex that contains ETFA, ETFB and ETFRF1. Interacts with ACADM.</text>
</comment>
<comment type="function">
    <text evidence="6">Heterodimeric electron transfer flavoprotein that accepts electrons from several mitochondrial dehydrogenases, including acyl-CoA dehydrogenases, glutaryl-CoA and sarcosine dehydrogenase. It transfers the electrons to the main mitochondrial respiratory chain via ETF-ubiquinone oxidoreductase. Required for normal mitochondrial fatty acid oxidation and normal amino acid metabolism. ETFB binds an AMP molecule that probably has a purely structural role.</text>
</comment>
<evidence type="ECO:0000313" key="9">
    <source>
        <dbReference type="EMBL" id="NXY84452.1"/>
    </source>
</evidence>
<accession>A0A7L4N4K3</accession>
<dbReference type="SUPFAM" id="SSF52402">
    <property type="entry name" value="Adenine nucleotide alpha hydrolases-like"/>
    <property type="match status" value="1"/>
</dbReference>
<sequence>QAIDDDCNQTGQILAAMLDWPQGTFASGLSLEGDRAVVEREVDGGRERIRLRLPALLTCDLRLNQPRYATLPNIMKAKKKPLEILQLGELGELGALGAAPSRLRVLKLEEPPVRTGGQLVEDVPKLVEKLRQSGHV</sequence>
<proteinExistence type="inferred from homology"/>
<keyword evidence="10" id="KW-1185">Reference proteome</keyword>
<dbReference type="PROSITE" id="PS01065">
    <property type="entry name" value="ETF_BETA"/>
    <property type="match status" value="1"/>
</dbReference>
<dbReference type="InterPro" id="IPR014730">
    <property type="entry name" value="ETF_a/b_N"/>
</dbReference>
<feature type="non-terminal residue" evidence="9">
    <location>
        <position position="136"/>
    </location>
</feature>
<evidence type="ECO:0000256" key="2">
    <source>
        <dbReference type="ARBA" id="ARBA00007557"/>
    </source>
</evidence>
<dbReference type="Gene3D" id="3.40.50.620">
    <property type="entry name" value="HUPs"/>
    <property type="match status" value="1"/>
</dbReference>
<evidence type="ECO:0000256" key="6">
    <source>
        <dbReference type="ARBA" id="ARBA00045835"/>
    </source>
</evidence>
<evidence type="ECO:0000256" key="3">
    <source>
        <dbReference type="ARBA" id="ARBA00016797"/>
    </source>
</evidence>
<evidence type="ECO:0000256" key="1">
    <source>
        <dbReference type="ARBA" id="ARBA00004305"/>
    </source>
</evidence>
<feature type="non-terminal residue" evidence="9">
    <location>
        <position position="1"/>
    </location>
</feature>
<evidence type="ECO:0000256" key="7">
    <source>
        <dbReference type="ARBA" id="ARBA00046893"/>
    </source>
</evidence>
<dbReference type="GO" id="GO:0009055">
    <property type="term" value="F:electron transfer activity"/>
    <property type="evidence" value="ECO:0007669"/>
    <property type="project" value="InterPro"/>
</dbReference>
<dbReference type="GO" id="GO:0033539">
    <property type="term" value="P:fatty acid beta-oxidation using acyl-CoA dehydrogenase"/>
    <property type="evidence" value="ECO:0007669"/>
    <property type="project" value="TreeGrafter"/>
</dbReference>
<dbReference type="EMBL" id="VYZU01030768">
    <property type="protein sequence ID" value="NXY84452.1"/>
    <property type="molecule type" value="Genomic_DNA"/>
</dbReference>
<keyword evidence="4" id="KW-0813">Transport</keyword>
<dbReference type="InterPro" id="IPR000049">
    <property type="entry name" value="ET-Flavoprotein_bsu_CS"/>
</dbReference>
<dbReference type="InterPro" id="IPR012255">
    <property type="entry name" value="ETF_b"/>
</dbReference>
<comment type="similarity">
    <text evidence="2">Belongs to the ETF beta-subunit/FixA family.</text>
</comment>
<keyword evidence="5" id="KW-0249">Electron transport</keyword>
<dbReference type="GO" id="GO:0009063">
    <property type="term" value="P:amino acid catabolic process"/>
    <property type="evidence" value="ECO:0007669"/>
    <property type="project" value="TreeGrafter"/>
</dbReference>
<dbReference type="PANTHER" id="PTHR21294:SF8">
    <property type="entry name" value="ELECTRON TRANSFER FLAVOPROTEIN SUBUNIT BETA"/>
    <property type="match status" value="1"/>
</dbReference>
<comment type="caution">
    <text evidence="9">The sequence shown here is derived from an EMBL/GenBank/DDBJ whole genome shotgun (WGS) entry which is preliminary data.</text>
</comment>
<reference evidence="9 10" key="1">
    <citation type="submission" date="2020-02" db="EMBL/GenBank/DDBJ databases">
        <title>Bird 10,000 Genomes (B10K) Project - Family phase.</title>
        <authorList>
            <person name="Zhang G."/>
        </authorList>
    </citation>
    <scope>NUCLEOTIDE SEQUENCE [LARGE SCALE GENOMIC DNA]</scope>
    <source>
        <strain evidence="9">B10K-DU-013-51</strain>
        <tissue evidence="9">Mixed tissue sample</tissue>
    </source>
</reference>